<evidence type="ECO:0000256" key="1">
    <source>
        <dbReference type="ARBA" id="ARBA00004635"/>
    </source>
</evidence>
<evidence type="ECO:0000256" key="5">
    <source>
        <dbReference type="ARBA" id="ARBA00023136"/>
    </source>
</evidence>
<evidence type="ECO:0000259" key="9">
    <source>
        <dbReference type="Pfam" id="PF25198"/>
    </source>
</evidence>
<keyword evidence="11" id="KW-1185">Reference proteome</keyword>
<dbReference type="PANTHER" id="PTHR35789">
    <property type="entry name" value="SPORE GERMINATION PROTEIN B3"/>
    <property type="match status" value="1"/>
</dbReference>
<evidence type="ECO:0000313" key="11">
    <source>
        <dbReference type="Proteomes" id="UP000673394"/>
    </source>
</evidence>
<dbReference type="PROSITE" id="PS51257">
    <property type="entry name" value="PROKAR_LIPOPROTEIN"/>
    <property type="match status" value="1"/>
</dbReference>
<name>A0ABS5CIU4_9BACL</name>
<comment type="subcellular location">
    <subcellularLocation>
        <location evidence="1">Membrane</location>
        <topology evidence="1">Lipid-anchor</topology>
    </subcellularLocation>
</comment>
<dbReference type="EMBL" id="JAGKSP010000012">
    <property type="protein sequence ID" value="MBP3965805.1"/>
    <property type="molecule type" value="Genomic_DNA"/>
</dbReference>
<proteinExistence type="inferred from homology"/>
<gene>
    <name evidence="10" type="ORF">I8J30_24095</name>
</gene>
<keyword evidence="4" id="KW-0732">Signal</keyword>
<evidence type="ECO:0000313" key="10">
    <source>
        <dbReference type="EMBL" id="MBP3965805.1"/>
    </source>
</evidence>
<evidence type="ECO:0000256" key="7">
    <source>
        <dbReference type="ARBA" id="ARBA00023288"/>
    </source>
</evidence>
<evidence type="ECO:0000256" key="3">
    <source>
        <dbReference type="ARBA" id="ARBA00022544"/>
    </source>
</evidence>
<dbReference type="InterPro" id="IPR057336">
    <property type="entry name" value="GerAC_N"/>
</dbReference>
<dbReference type="PANTHER" id="PTHR35789:SF1">
    <property type="entry name" value="SPORE GERMINATION PROTEIN B3"/>
    <property type="match status" value="1"/>
</dbReference>
<comment type="caution">
    <text evidence="10">The sequence shown here is derived from an EMBL/GenBank/DDBJ whole genome shotgun (WGS) entry which is preliminary data.</text>
</comment>
<feature type="domain" description="Spore germination protein N-terminal" evidence="9">
    <location>
        <begin position="27"/>
        <end position="201"/>
    </location>
</feature>
<keyword evidence="7" id="KW-0449">Lipoprotein</keyword>
<organism evidence="10 11">
    <name type="scientific">Paenibacillus lignilyticus</name>
    <dbReference type="NCBI Taxonomy" id="1172615"/>
    <lineage>
        <taxon>Bacteria</taxon>
        <taxon>Bacillati</taxon>
        <taxon>Bacillota</taxon>
        <taxon>Bacilli</taxon>
        <taxon>Bacillales</taxon>
        <taxon>Paenibacillaceae</taxon>
        <taxon>Paenibacillus</taxon>
    </lineage>
</organism>
<evidence type="ECO:0000256" key="4">
    <source>
        <dbReference type="ARBA" id="ARBA00022729"/>
    </source>
</evidence>
<dbReference type="InterPro" id="IPR038501">
    <property type="entry name" value="Spore_GerAC_C_sf"/>
</dbReference>
<evidence type="ECO:0000256" key="6">
    <source>
        <dbReference type="ARBA" id="ARBA00023139"/>
    </source>
</evidence>
<dbReference type="NCBIfam" id="TIGR02887">
    <property type="entry name" value="spore_ger_x_C"/>
    <property type="match status" value="1"/>
</dbReference>
<keyword evidence="6" id="KW-0564">Palmitate</keyword>
<dbReference type="Pfam" id="PF25198">
    <property type="entry name" value="Spore_GerAC_N"/>
    <property type="match status" value="1"/>
</dbReference>
<dbReference type="Pfam" id="PF05504">
    <property type="entry name" value="Spore_GerAC"/>
    <property type="match status" value="1"/>
</dbReference>
<dbReference type="Gene3D" id="6.20.190.10">
    <property type="entry name" value="Nutrient germinant receptor protein C, domain 1"/>
    <property type="match status" value="1"/>
</dbReference>
<comment type="similarity">
    <text evidence="2">Belongs to the GerABKC lipoprotein family.</text>
</comment>
<dbReference type="InterPro" id="IPR046953">
    <property type="entry name" value="Spore_GerAC-like_C"/>
</dbReference>
<dbReference type="Gene3D" id="3.30.300.210">
    <property type="entry name" value="Nutrient germinant receptor protein C, domain 3"/>
    <property type="match status" value="1"/>
</dbReference>
<protein>
    <submittedName>
        <fullName evidence="10">Ger(X)C family spore germination protein</fullName>
    </submittedName>
</protein>
<reference evidence="10 11" key="1">
    <citation type="submission" date="2021-04" db="EMBL/GenBank/DDBJ databases">
        <title>Paenibacillus sp. DLE-14 whole genome sequence.</title>
        <authorList>
            <person name="Ham Y.J."/>
        </authorList>
    </citation>
    <scope>NUCLEOTIDE SEQUENCE [LARGE SCALE GENOMIC DNA]</scope>
    <source>
        <strain evidence="10 11">DLE-14</strain>
    </source>
</reference>
<keyword evidence="5" id="KW-0472">Membrane</keyword>
<dbReference type="InterPro" id="IPR008844">
    <property type="entry name" value="Spore_GerAC-like"/>
</dbReference>
<accession>A0ABS5CIU4</accession>
<evidence type="ECO:0000259" key="8">
    <source>
        <dbReference type="Pfam" id="PF05504"/>
    </source>
</evidence>
<sequence length="395" mass="43966">MKAKWRSRILLLALCLCWLLMLSGCWDRIEINDLALITGAAIDRTSSNEVDLSLQIYVPRAAGGGGSGMGDKGGSGSSNTFVLTSSGVNIADALSHVQDKLSRKLFWGHAEVIIFGEEAAKLGIRDDVDYLMRAPQPRERAYIYVCRNKARSVLAFQSTLERDTSEVLRELAKSKTTMSFTLAEVSEMLTEKADAFALPWLRELKPPNSANIGSARYQNGTAIFKNGRMVGIVDEQTTRGLLWLRNEIEYGVVTVVPKGEEGTLSVQMLRSQTKLIPHISDGKWSMTVRIHSENDTLQNTTSINLASSEAGVKKVELALEQDMKKQIRNALKRIQLGMQADVFDFAGEFHRAYPKIWQETENDWDEQFPKVEVKIEPDAVLLRPGLSNVTARTSD</sequence>
<dbReference type="Proteomes" id="UP000673394">
    <property type="component" value="Unassembled WGS sequence"/>
</dbReference>
<evidence type="ECO:0000256" key="2">
    <source>
        <dbReference type="ARBA" id="ARBA00007886"/>
    </source>
</evidence>
<dbReference type="RefSeq" id="WP_210662467.1">
    <property type="nucleotide sequence ID" value="NZ_JAGKSP010000012.1"/>
</dbReference>
<feature type="domain" description="Spore germination GerAC-like C-terminal" evidence="8">
    <location>
        <begin position="219"/>
        <end position="385"/>
    </location>
</feature>
<keyword evidence="3" id="KW-0309">Germination</keyword>